<evidence type="ECO:0000313" key="3">
    <source>
        <dbReference type="Proteomes" id="UP001346869"/>
    </source>
</evidence>
<name>A0AAN7X7V4_ELEMC</name>
<organism evidence="2 3">
    <name type="scientific">Eleginops maclovinus</name>
    <name type="common">Patagonian blennie</name>
    <name type="synonym">Eleginus maclovinus</name>
    <dbReference type="NCBI Taxonomy" id="56733"/>
    <lineage>
        <taxon>Eukaryota</taxon>
        <taxon>Metazoa</taxon>
        <taxon>Chordata</taxon>
        <taxon>Craniata</taxon>
        <taxon>Vertebrata</taxon>
        <taxon>Euteleostomi</taxon>
        <taxon>Actinopterygii</taxon>
        <taxon>Neopterygii</taxon>
        <taxon>Teleostei</taxon>
        <taxon>Neoteleostei</taxon>
        <taxon>Acanthomorphata</taxon>
        <taxon>Eupercaria</taxon>
        <taxon>Perciformes</taxon>
        <taxon>Notothenioidei</taxon>
        <taxon>Eleginopidae</taxon>
        <taxon>Eleginops</taxon>
    </lineage>
</organism>
<evidence type="ECO:0000256" key="1">
    <source>
        <dbReference type="SAM" id="MobiDB-lite"/>
    </source>
</evidence>
<dbReference type="AlphaFoldDB" id="A0AAN7X7V4"/>
<reference evidence="2 3" key="1">
    <citation type="journal article" date="2023" name="Genes (Basel)">
        <title>Chromosome-Level Genome Assembly and Circadian Gene Repertoire of the Patagonia Blennie Eleginops maclovinus-The Closest Ancestral Proxy of Antarctic Cryonotothenioids.</title>
        <authorList>
            <person name="Cheng C.C."/>
            <person name="Rivera-Colon A.G."/>
            <person name="Minhas B.F."/>
            <person name="Wilson L."/>
            <person name="Rayamajhi N."/>
            <person name="Vargas-Chacoff L."/>
            <person name="Catchen J.M."/>
        </authorList>
    </citation>
    <scope>NUCLEOTIDE SEQUENCE [LARGE SCALE GENOMIC DNA]</scope>
    <source>
        <strain evidence="2">JMC-PN-2008</strain>
    </source>
</reference>
<keyword evidence="3" id="KW-1185">Reference proteome</keyword>
<proteinExistence type="predicted"/>
<reference evidence="2 3" key="2">
    <citation type="journal article" date="2023" name="Mol. Biol. Evol.">
        <title>Genomics of Secondarily Temperate Adaptation in the Only Non-Antarctic Icefish.</title>
        <authorList>
            <person name="Rivera-Colon A.G."/>
            <person name="Rayamajhi N."/>
            <person name="Minhas B.F."/>
            <person name="Madrigal G."/>
            <person name="Bilyk K.T."/>
            <person name="Yoon V."/>
            <person name="Hune M."/>
            <person name="Gregory S."/>
            <person name="Cheng C.H.C."/>
            <person name="Catchen J.M."/>
        </authorList>
    </citation>
    <scope>NUCLEOTIDE SEQUENCE [LARGE SCALE GENOMIC DNA]</scope>
    <source>
        <strain evidence="2">JMC-PN-2008</strain>
    </source>
</reference>
<dbReference type="Proteomes" id="UP001346869">
    <property type="component" value="Unassembled WGS sequence"/>
</dbReference>
<sequence length="98" mass="11107">MKMEKQPILTESLWSAYSGEPIKTRFWLPGGGAFKFCLPCFVFLARTGSRIPAVPPAPFLGRWPGSGGETGNCGKLRRSGRSWHRRMLERRKKLEKGR</sequence>
<feature type="region of interest" description="Disordered" evidence="1">
    <location>
        <begin position="65"/>
        <end position="98"/>
    </location>
</feature>
<evidence type="ECO:0000313" key="2">
    <source>
        <dbReference type="EMBL" id="KAK5854590.1"/>
    </source>
</evidence>
<feature type="compositionally biased region" description="Basic residues" evidence="1">
    <location>
        <begin position="75"/>
        <end position="98"/>
    </location>
</feature>
<accession>A0AAN7X7V4</accession>
<protein>
    <submittedName>
        <fullName evidence="2">Uncharacterized protein</fullName>
    </submittedName>
</protein>
<gene>
    <name evidence="2" type="ORF">PBY51_004771</name>
</gene>
<dbReference type="EMBL" id="JAUZQC010000018">
    <property type="protein sequence ID" value="KAK5854590.1"/>
    <property type="molecule type" value="Genomic_DNA"/>
</dbReference>
<comment type="caution">
    <text evidence="2">The sequence shown here is derived from an EMBL/GenBank/DDBJ whole genome shotgun (WGS) entry which is preliminary data.</text>
</comment>